<comment type="caution">
    <text evidence="8">The sequence shown here is derived from an EMBL/GenBank/DDBJ whole genome shotgun (WGS) entry which is preliminary data.</text>
</comment>
<keyword evidence="2" id="KW-0521">NADP</keyword>
<feature type="binding site" evidence="5">
    <location>
        <position position="110"/>
    </location>
    <ligand>
        <name>substrate</name>
    </ligand>
</feature>
<dbReference type="SUPFAM" id="SSF51430">
    <property type="entry name" value="NAD(P)-linked oxidoreductase"/>
    <property type="match status" value="1"/>
</dbReference>
<dbReference type="AlphaFoldDB" id="A0A9P6CJF8"/>
<evidence type="ECO:0000256" key="6">
    <source>
        <dbReference type="PIRSR" id="PIRSR000097-3"/>
    </source>
</evidence>
<dbReference type="InterPro" id="IPR018170">
    <property type="entry name" value="Aldo/ket_reductase_CS"/>
</dbReference>
<accession>A0A9P6CJF8</accession>
<dbReference type="InterPro" id="IPR036812">
    <property type="entry name" value="NAD(P)_OxRdtase_dom_sf"/>
</dbReference>
<feature type="active site" description="Proton donor" evidence="4">
    <location>
        <position position="55"/>
    </location>
</feature>
<evidence type="ECO:0000256" key="1">
    <source>
        <dbReference type="ARBA" id="ARBA00007905"/>
    </source>
</evidence>
<gene>
    <name evidence="8" type="ORF">BDZ94DRAFT_506425</name>
</gene>
<dbReference type="EMBL" id="MU150255">
    <property type="protein sequence ID" value="KAF9464290.1"/>
    <property type="molecule type" value="Genomic_DNA"/>
</dbReference>
<comment type="similarity">
    <text evidence="1">Belongs to the aldo/keto reductase family.</text>
</comment>
<dbReference type="PANTHER" id="PTHR43827">
    <property type="entry name" value="2,5-DIKETO-D-GLUCONIC ACID REDUCTASE"/>
    <property type="match status" value="1"/>
</dbReference>
<dbReference type="Gene3D" id="3.20.20.100">
    <property type="entry name" value="NADP-dependent oxidoreductase domain"/>
    <property type="match status" value="1"/>
</dbReference>
<keyword evidence="3" id="KW-0560">Oxidoreductase</keyword>
<dbReference type="OrthoDB" id="5945798at2759"/>
<feature type="site" description="Lowers pKa of active site Tyr" evidence="6">
    <location>
        <position position="80"/>
    </location>
</feature>
<evidence type="ECO:0000256" key="4">
    <source>
        <dbReference type="PIRSR" id="PIRSR000097-1"/>
    </source>
</evidence>
<dbReference type="PROSITE" id="PS00062">
    <property type="entry name" value="ALDOKETO_REDUCTASE_2"/>
    <property type="match status" value="1"/>
</dbReference>
<evidence type="ECO:0000313" key="8">
    <source>
        <dbReference type="EMBL" id="KAF9464290.1"/>
    </source>
</evidence>
<dbReference type="CDD" id="cd19071">
    <property type="entry name" value="AKR_AKR1-5-like"/>
    <property type="match status" value="1"/>
</dbReference>
<sequence length="314" mass="34652">MPFKVPSLTLNNGTKIPTVGLGCWMGAVGRGQRVFDMCTKALKAGYRHFDTAAGYGNEAQVGAAIRASGIPRSEIYITTKLGVNHTNVKESFEASLKELDCGYIDLYLIHWPQITRPDDSSKAYRPDEHPNFIDAWKEMEKFVETGKVKTIGVSNFSVKTLKKLIPHCSIIPATNQVESHPCLPQNDLKTFCEEKGILLTAYSPLGRSATFFSEPTITRIADKLKTSPAQVVLSWGVQRGTIVIPKSEDEGRMSANITLIELPTEDMEAINKIHNQPGMHKSLLTFHKPGGVVFGWTYEELGWNMKEGGIVPSG</sequence>
<dbReference type="PROSITE" id="PS00798">
    <property type="entry name" value="ALDOKETO_REDUCTASE_1"/>
    <property type="match status" value="1"/>
</dbReference>
<dbReference type="Pfam" id="PF00248">
    <property type="entry name" value="Aldo_ket_red"/>
    <property type="match status" value="1"/>
</dbReference>
<evidence type="ECO:0000256" key="2">
    <source>
        <dbReference type="ARBA" id="ARBA00022857"/>
    </source>
</evidence>
<proteinExistence type="inferred from homology"/>
<evidence type="ECO:0000313" key="9">
    <source>
        <dbReference type="Proteomes" id="UP000807353"/>
    </source>
</evidence>
<reference evidence="8" key="1">
    <citation type="submission" date="2020-11" db="EMBL/GenBank/DDBJ databases">
        <authorList>
            <consortium name="DOE Joint Genome Institute"/>
            <person name="Ahrendt S."/>
            <person name="Riley R."/>
            <person name="Andreopoulos W."/>
            <person name="Labutti K."/>
            <person name="Pangilinan J."/>
            <person name="Ruiz-Duenas F.J."/>
            <person name="Barrasa J.M."/>
            <person name="Sanchez-Garcia M."/>
            <person name="Camarero S."/>
            <person name="Miyauchi S."/>
            <person name="Serrano A."/>
            <person name="Linde D."/>
            <person name="Babiker R."/>
            <person name="Drula E."/>
            <person name="Ayuso-Fernandez I."/>
            <person name="Pacheco R."/>
            <person name="Padilla G."/>
            <person name="Ferreira P."/>
            <person name="Barriuso J."/>
            <person name="Kellner H."/>
            <person name="Castanera R."/>
            <person name="Alfaro M."/>
            <person name="Ramirez L."/>
            <person name="Pisabarro A.G."/>
            <person name="Kuo A."/>
            <person name="Tritt A."/>
            <person name="Lipzen A."/>
            <person name="He G."/>
            <person name="Yan M."/>
            <person name="Ng V."/>
            <person name="Cullen D."/>
            <person name="Martin F."/>
            <person name="Rosso M.-N."/>
            <person name="Henrissat B."/>
            <person name="Hibbett D."/>
            <person name="Martinez A.T."/>
            <person name="Grigoriev I.V."/>
        </authorList>
    </citation>
    <scope>NUCLEOTIDE SEQUENCE</scope>
    <source>
        <strain evidence="8">CBS 247.69</strain>
    </source>
</reference>
<dbReference type="PRINTS" id="PR00069">
    <property type="entry name" value="ALDKETRDTASE"/>
</dbReference>
<evidence type="ECO:0000256" key="5">
    <source>
        <dbReference type="PIRSR" id="PIRSR000097-2"/>
    </source>
</evidence>
<feature type="domain" description="NADP-dependent oxidoreductase" evidence="7">
    <location>
        <begin position="32"/>
        <end position="273"/>
    </location>
</feature>
<dbReference type="PANTHER" id="PTHR43827:SF3">
    <property type="entry name" value="NADP-DEPENDENT OXIDOREDUCTASE DOMAIN-CONTAINING PROTEIN"/>
    <property type="match status" value="1"/>
</dbReference>
<dbReference type="FunFam" id="3.20.20.100:FF:000002">
    <property type="entry name" value="2,5-diketo-D-gluconic acid reductase A"/>
    <property type="match status" value="1"/>
</dbReference>
<dbReference type="GO" id="GO:0016616">
    <property type="term" value="F:oxidoreductase activity, acting on the CH-OH group of donors, NAD or NADP as acceptor"/>
    <property type="evidence" value="ECO:0007669"/>
    <property type="project" value="UniProtKB-ARBA"/>
</dbReference>
<protein>
    <submittedName>
        <fullName evidence="8">Aldo/keto reductase</fullName>
    </submittedName>
</protein>
<dbReference type="InterPro" id="IPR020471">
    <property type="entry name" value="AKR"/>
</dbReference>
<dbReference type="InterPro" id="IPR023210">
    <property type="entry name" value="NADP_OxRdtase_dom"/>
</dbReference>
<dbReference type="Proteomes" id="UP000807353">
    <property type="component" value="Unassembled WGS sequence"/>
</dbReference>
<dbReference type="PIRSF" id="PIRSF000097">
    <property type="entry name" value="AKR"/>
    <property type="match status" value="1"/>
</dbReference>
<evidence type="ECO:0000256" key="3">
    <source>
        <dbReference type="ARBA" id="ARBA00023002"/>
    </source>
</evidence>
<name>A0A9P6CJF8_9AGAR</name>
<keyword evidence="9" id="KW-1185">Reference proteome</keyword>
<evidence type="ECO:0000259" key="7">
    <source>
        <dbReference type="Pfam" id="PF00248"/>
    </source>
</evidence>
<organism evidence="8 9">
    <name type="scientific">Collybia nuda</name>
    <dbReference type="NCBI Taxonomy" id="64659"/>
    <lineage>
        <taxon>Eukaryota</taxon>
        <taxon>Fungi</taxon>
        <taxon>Dikarya</taxon>
        <taxon>Basidiomycota</taxon>
        <taxon>Agaricomycotina</taxon>
        <taxon>Agaricomycetes</taxon>
        <taxon>Agaricomycetidae</taxon>
        <taxon>Agaricales</taxon>
        <taxon>Tricholomatineae</taxon>
        <taxon>Clitocybaceae</taxon>
        <taxon>Collybia</taxon>
    </lineage>
</organism>